<keyword evidence="2" id="KW-0812">Transmembrane</keyword>
<evidence type="ECO:0000256" key="2">
    <source>
        <dbReference type="SAM" id="Phobius"/>
    </source>
</evidence>
<proteinExistence type="predicted"/>
<comment type="caution">
    <text evidence="4">The sequence shown here is derived from an EMBL/GenBank/DDBJ whole genome shotgun (WGS) entry which is preliminary data.</text>
</comment>
<evidence type="ECO:0000313" key="4">
    <source>
        <dbReference type="EMBL" id="KAF8687291.1"/>
    </source>
</evidence>
<keyword evidence="2" id="KW-0472">Membrane</keyword>
<gene>
    <name evidence="4" type="ORF">HU200_042971</name>
</gene>
<feature type="compositionally biased region" description="Pro residues" evidence="1">
    <location>
        <begin position="212"/>
        <end position="222"/>
    </location>
</feature>
<evidence type="ECO:0000256" key="1">
    <source>
        <dbReference type="SAM" id="MobiDB-lite"/>
    </source>
</evidence>
<dbReference type="AlphaFoldDB" id="A0A835EHT9"/>
<dbReference type="GO" id="GO:0005634">
    <property type="term" value="C:nucleus"/>
    <property type="evidence" value="ECO:0007669"/>
    <property type="project" value="InterPro"/>
</dbReference>
<dbReference type="EMBL" id="JACEFO010002056">
    <property type="protein sequence ID" value="KAF8687291.1"/>
    <property type="molecule type" value="Genomic_DNA"/>
</dbReference>
<dbReference type="OrthoDB" id="1898716at2759"/>
<sequence length="222" mass="24481">MTALVYGIIIGSTIDSSLLGLLLYVLWFLMQVHVERIGGMFVESLHSMRRWNHRGKVANIITCLSAIFNLTILQSQQQMLAEEIGRLSHECKQLEASLMKHTGEDLSSLPSVDELDELEQQLELALSKVRARKDELLIKLTDDELQLKISGNGGADAGEGMEEIVEPLPPSPSFAYLLNVNEKAAASTVLQLWPQMDDGEDVIGGAGDRSSSPPPPRGFQLW</sequence>
<dbReference type="Proteomes" id="UP000636709">
    <property type="component" value="Unassembled WGS sequence"/>
</dbReference>
<feature type="region of interest" description="Disordered" evidence="1">
    <location>
        <begin position="199"/>
        <end position="222"/>
    </location>
</feature>
<evidence type="ECO:0000259" key="3">
    <source>
        <dbReference type="PROSITE" id="PS51297"/>
    </source>
</evidence>
<feature type="transmembrane region" description="Helical" evidence="2">
    <location>
        <begin position="6"/>
        <end position="30"/>
    </location>
</feature>
<dbReference type="Pfam" id="PF01486">
    <property type="entry name" value="K-box"/>
    <property type="match status" value="1"/>
</dbReference>
<keyword evidence="2" id="KW-1133">Transmembrane helix</keyword>
<organism evidence="4 5">
    <name type="scientific">Digitaria exilis</name>
    <dbReference type="NCBI Taxonomy" id="1010633"/>
    <lineage>
        <taxon>Eukaryota</taxon>
        <taxon>Viridiplantae</taxon>
        <taxon>Streptophyta</taxon>
        <taxon>Embryophyta</taxon>
        <taxon>Tracheophyta</taxon>
        <taxon>Spermatophyta</taxon>
        <taxon>Magnoliopsida</taxon>
        <taxon>Liliopsida</taxon>
        <taxon>Poales</taxon>
        <taxon>Poaceae</taxon>
        <taxon>PACMAD clade</taxon>
        <taxon>Panicoideae</taxon>
        <taxon>Panicodae</taxon>
        <taxon>Paniceae</taxon>
        <taxon>Anthephorinae</taxon>
        <taxon>Digitaria</taxon>
    </lineage>
</organism>
<dbReference type="InterPro" id="IPR002487">
    <property type="entry name" value="TF_Kbox"/>
</dbReference>
<dbReference type="PROSITE" id="PS51297">
    <property type="entry name" value="K_BOX"/>
    <property type="match status" value="1"/>
</dbReference>
<dbReference type="GO" id="GO:0003700">
    <property type="term" value="F:DNA-binding transcription factor activity"/>
    <property type="evidence" value="ECO:0007669"/>
    <property type="project" value="InterPro"/>
</dbReference>
<protein>
    <recommendedName>
        <fullName evidence="3">K-box domain-containing protein</fullName>
    </recommendedName>
</protein>
<reference evidence="4" key="1">
    <citation type="submission" date="2020-07" db="EMBL/GenBank/DDBJ databases">
        <title>Genome sequence and genetic diversity analysis of an under-domesticated orphan crop, white fonio (Digitaria exilis).</title>
        <authorList>
            <person name="Bennetzen J.L."/>
            <person name="Chen S."/>
            <person name="Ma X."/>
            <person name="Wang X."/>
            <person name="Yssel A.E.J."/>
            <person name="Chaluvadi S.R."/>
            <person name="Johnson M."/>
            <person name="Gangashetty P."/>
            <person name="Hamidou F."/>
            <person name="Sanogo M.D."/>
            <person name="Zwaenepoel A."/>
            <person name="Wallace J."/>
            <person name="Van De Peer Y."/>
            <person name="Van Deynze A."/>
        </authorList>
    </citation>
    <scope>NUCLEOTIDE SEQUENCE</scope>
    <source>
        <tissue evidence="4">Leaves</tissue>
    </source>
</reference>
<feature type="domain" description="K-box" evidence="3">
    <location>
        <begin position="77"/>
        <end position="171"/>
    </location>
</feature>
<keyword evidence="5" id="KW-1185">Reference proteome</keyword>
<name>A0A835EHT9_9POAL</name>
<evidence type="ECO:0000313" key="5">
    <source>
        <dbReference type="Proteomes" id="UP000636709"/>
    </source>
</evidence>
<accession>A0A835EHT9</accession>